<keyword evidence="4" id="KW-1185">Reference proteome</keyword>
<keyword evidence="2" id="KW-1133">Transmembrane helix</keyword>
<dbReference type="EMBL" id="BLXZ01000001">
    <property type="protein sequence ID" value="GFO66741.1"/>
    <property type="molecule type" value="Genomic_DNA"/>
</dbReference>
<feature type="transmembrane region" description="Helical" evidence="2">
    <location>
        <begin position="12"/>
        <end position="32"/>
    </location>
</feature>
<dbReference type="RefSeq" id="WP_183359272.1">
    <property type="nucleotide sequence ID" value="NZ_BLXZ01000001.1"/>
</dbReference>
<gene>
    <name evidence="3" type="ORF">GMLC_03200</name>
</gene>
<keyword evidence="2" id="KW-0812">Transmembrane</keyword>
<dbReference type="Proteomes" id="UP000587586">
    <property type="component" value="Unassembled WGS sequence"/>
</dbReference>
<evidence type="ECO:0000313" key="4">
    <source>
        <dbReference type="Proteomes" id="UP000587586"/>
    </source>
</evidence>
<sequence>MAANRSLPRPIVWSVSAGILVACYLALIFPFARYLHQKPVQEKLGVVPKAEFLQLVSADQKQLVAEGLTLKVLLYFGTLAEKRNNELQLPPDYQAMSRLLHAAVKLDPYNMDDYYFAQSILVWDVKQIKIANALLEYGMKYRTWDFYLPFFAGFNYGYFLKDYPKAASNYMRAAELSKNPLFATLAGRYLNDAGQSDLAIAYLNTMVLSATNPSIKKTLQVRLEALKKARSIEVAAAAYAKATGIPAESVEELVRQGYLPEVPRDPYGGKFYLDPDGKVKTTSNYASPVKKTKSAPQ</sequence>
<evidence type="ECO:0000256" key="1">
    <source>
        <dbReference type="SAM" id="MobiDB-lite"/>
    </source>
</evidence>
<dbReference type="PROSITE" id="PS51257">
    <property type="entry name" value="PROKAR_LIPOPROTEIN"/>
    <property type="match status" value="1"/>
</dbReference>
<protein>
    <submittedName>
        <fullName evidence="3">Uncharacterized protein</fullName>
    </submittedName>
</protein>
<accession>A0A6V8N2T6</accession>
<keyword evidence="2" id="KW-0472">Membrane</keyword>
<organism evidence="3 4">
    <name type="scientific">Geomonas limicola</name>
    <dbReference type="NCBI Taxonomy" id="2740186"/>
    <lineage>
        <taxon>Bacteria</taxon>
        <taxon>Pseudomonadati</taxon>
        <taxon>Thermodesulfobacteriota</taxon>
        <taxon>Desulfuromonadia</taxon>
        <taxon>Geobacterales</taxon>
        <taxon>Geobacteraceae</taxon>
        <taxon>Geomonas</taxon>
    </lineage>
</organism>
<name>A0A6V8N2T6_9BACT</name>
<reference evidence="4" key="1">
    <citation type="submission" date="2020-06" db="EMBL/GenBank/DDBJ databases">
        <title>Draft genomic sequecing of Geomonas sp. Red745.</title>
        <authorList>
            <person name="Itoh H."/>
            <person name="Xu Z.X."/>
            <person name="Ushijima N."/>
            <person name="Masuda Y."/>
            <person name="Shiratori Y."/>
            <person name="Senoo K."/>
        </authorList>
    </citation>
    <scope>NUCLEOTIDE SEQUENCE [LARGE SCALE GENOMIC DNA]</scope>
    <source>
        <strain evidence="4">Red745</strain>
    </source>
</reference>
<dbReference type="AlphaFoldDB" id="A0A6V8N2T6"/>
<evidence type="ECO:0000313" key="3">
    <source>
        <dbReference type="EMBL" id="GFO66741.1"/>
    </source>
</evidence>
<proteinExistence type="predicted"/>
<feature type="region of interest" description="Disordered" evidence="1">
    <location>
        <begin position="269"/>
        <end position="297"/>
    </location>
</feature>
<comment type="caution">
    <text evidence="3">The sequence shown here is derived from an EMBL/GenBank/DDBJ whole genome shotgun (WGS) entry which is preliminary data.</text>
</comment>
<evidence type="ECO:0000256" key="2">
    <source>
        <dbReference type="SAM" id="Phobius"/>
    </source>
</evidence>